<reference evidence="2" key="1">
    <citation type="submission" date="2021-01" db="EMBL/GenBank/DDBJ databases">
        <title>Phytophthora aleatoria, a newly-described species from Pinus radiata is distinct from Phytophthora cactorum isolates based on comparative genomics.</title>
        <authorList>
            <person name="Mcdougal R."/>
            <person name="Panda P."/>
            <person name="Williams N."/>
            <person name="Studholme D.J."/>
        </authorList>
    </citation>
    <scope>NUCLEOTIDE SEQUENCE</scope>
    <source>
        <strain evidence="2">NZFS 4037</strain>
    </source>
</reference>
<dbReference type="AlphaFoldDB" id="A0A8J5J392"/>
<accession>A0A8J5J392</accession>
<evidence type="ECO:0000313" key="3">
    <source>
        <dbReference type="Proteomes" id="UP000709295"/>
    </source>
</evidence>
<name>A0A8J5J392_9STRA</name>
<dbReference type="Pfam" id="PF18488">
    <property type="entry name" value="WYL_3"/>
    <property type="match status" value="1"/>
</dbReference>
<protein>
    <recommendedName>
        <fullName evidence="1">PexRD2 WYL domain-containing protein</fullName>
    </recommendedName>
</protein>
<evidence type="ECO:0000259" key="1">
    <source>
        <dbReference type="Pfam" id="PF18488"/>
    </source>
</evidence>
<gene>
    <name evidence="2" type="ORF">JG688_00003260</name>
</gene>
<dbReference type="Proteomes" id="UP000709295">
    <property type="component" value="Unassembled WGS sequence"/>
</dbReference>
<organism evidence="2 3">
    <name type="scientific">Phytophthora aleatoria</name>
    <dbReference type="NCBI Taxonomy" id="2496075"/>
    <lineage>
        <taxon>Eukaryota</taxon>
        <taxon>Sar</taxon>
        <taxon>Stramenopiles</taxon>
        <taxon>Oomycota</taxon>
        <taxon>Peronosporomycetes</taxon>
        <taxon>Peronosporales</taxon>
        <taxon>Peronosporaceae</taxon>
        <taxon>Phytophthora</taxon>
    </lineage>
</organism>
<keyword evidence="3" id="KW-1185">Reference proteome</keyword>
<evidence type="ECO:0000313" key="2">
    <source>
        <dbReference type="EMBL" id="KAG6974031.1"/>
    </source>
</evidence>
<comment type="caution">
    <text evidence="2">The sequence shown here is derived from an EMBL/GenBank/DDBJ whole genome shotgun (WGS) entry which is preliminary data.</text>
</comment>
<dbReference type="InterPro" id="IPR040691">
    <property type="entry name" value="PexRD2_WYL"/>
</dbReference>
<feature type="domain" description="PexRD2 WYL" evidence="1">
    <location>
        <begin position="45"/>
        <end position="90"/>
    </location>
</feature>
<proteinExistence type="predicted"/>
<dbReference type="EMBL" id="JAENGY010000097">
    <property type="protein sequence ID" value="KAG6974031.1"/>
    <property type="molecule type" value="Genomic_DNA"/>
</dbReference>
<sequence length="95" mass="10629">MTCKFVLQKSNSNQISKVILTSNPSQRLLRTRHTAVEANADSEEKALTPEKMKKMMKKLMTKEEYAAKLGISGQIRASLKGNSQALLRLMFAPFA</sequence>